<dbReference type="CDD" id="cd08698">
    <property type="entry name" value="TGF_beta_SF"/>
    <property type="match status" value="1"/>
</dbReference>
<dbReference type="InterPro" id="IPR029034">
    <property type="entry name" value="Cystine-knot_cytokine"/>
</dbReference>
<dbReference type="Proteomes" id="UP001163046">
    <property type="component" value="Unassembled WGS sequence"/>
</dbReference>
<dbReference type="PROSITE" id="PS51362">
    <property type="entry name" value="TGF_BETA_2"/>
    <property type="match status" value="1"/>
</dbReference>
<proteinExistence type="inferred from homology"/>
<dbReference type="GO" id="GO:0008083">
    <property type="term" value="F:growth factor activity"/>
    <property type="evidence" value="ECO:0007669"/>
    <property type="project" value="UniProtKB-KW"/>
</dbReference>
<dbReference type="Pfam" id="PF00019">
    <property type="entry name" value="TGF_beta"/>
    <property type="match status" value="1"/>
</dbReference>
<comment type="caution">
    <text evidence="5">The sequence shown here is derived from an EMBL/GenBank/DDBJ whole genome shotgun (WGS) entry which is preliminary data.</text>
</comment>
<keyword evidence="3" id="KW-0339">Growth factor</keyword>
<comment type="similarity">
    <text evidence="3">Belongs to the TGF-beta family.</text>
</comment>
<organism evidence="5 6">
    <name type="scientific">Desmophyllum pertusum</name>
    <dbReference type="NCBI Taxonomy" id="174260"/>
    <lineage>
        <taxon>Eukaryota</taxon>
        <taxon>Metazoa</taxon>
        <taxon>Cnidaria</taxon>
        <taxon>Anthozoa</taxon>
        <taxon>Hexacorallia</taxon>
        <taxon>Scleractinia</taxon>
        <taxon>Caryophylliina</taxon>
        <taxon>Caryophylliidae</taxon>
        <taxon>Desmophyllum</taxon>
    </lineage>
</organism>
<dbReference type="SUPFAM" id="SSF57501">
    <property type="entry name" value="Cystine-knot cytokines"/>
    <property type="match status" value="1"/>
</dbReference>
<evidence type="ECO:0000259" key="4">
    <source>
        <dbReference type="PROSITE" id="PS51362"/>
    </source>
</evidence>
<sequence>MLNMGDVIILPRLPIRFPYCYGSCDAPHSVDARARKYLTYNVLFRQMANLDGISLPREKKRRFKTPCCVPIEYTGLEVTILTENGTTKKDIWSDLIPAKCGCR</sequence>
<dbReference type="OrthoDB" id="9893739at2759"/>
<reference evidence="5" key="1">
    <citation type="submission" date="2023-01" db="EMBL/GenBank/DDBJ databases">
        <title>Genome assembly of the deep-sea coral Lophelia pertusa.</title>
        <authorList>
            <person name="Herrera S."/>
            <person name="Cordes E."/>
        </authorList>
    </citation>
    <scope>NUCLEOTIDE SEQUENCE</scope>
    <source>
        <strain evidence="5">USNM1676648</strain>
        <tissue evidence="5">Polyp</tissue>
    </source>
</reference>
<evidence type="ECO:0000256" key="2">
    <source>
        <dbReference type="ARBA" id="ARBA00022525"/>
    </source>
</evidence>
<dbReference type="Gene3D" id="2.10.90.10">
    <property type="entry name" value="Cystine-knot cytokines"/>
    <property type="match status" value="1"/>
</dbReference>
<dbReference type="InterPro" id="IPR001839">
    <property type="entry name" value="TGF-b_C"/>
</dbReference>
<name>A0A9W9YCS2_9CNID</name>
<gene>
    <name evidence="5" type="ORF">OS493_015826</name>
</gene>
<evidence type="ECO:0000256" key="3">
    <source>
        <dbReference type="RuleBase" id="RU000354"/>
    </source>
</evidence>
<dbReference type="EMBL" id="MU827785">
    <property type="protein sequence ID" value="KAJ7333738.1"/>
    <property type="molecule type" value="Genomic_DNA"/>
</dbReference>
<dbReference type="AlphaFoldDB" id="A0A9W9YCS2"/>
<accession>A0A9W9YCS2</accession>
<evidence type="ECO:0000313" key="6">
    <source>
        <dbReference type="Proteomes" id="UP001163046"/>
    </source>
</evidence>
<protein>
    <recommendedName>
        <fullName evidence="4">TGF-beta family profile domain-containing protein</fullName>
    </recommendedName>
</protein>
<keyword evidence="6" id="KW-1185">Reference proteome</keyword>
<feature type="domain" description="TGF-beta family profile" evidence="4">
    <location>
        <begin position="1"/>
        <end position="103"/>
    </location>
</feature>
<comment type="subcellular location">
    <subcellularLocation>
        <location evidence="1">Secreted</location>
    </subcellularLocation>
</comment>
<evidence type="ECO:0000256" key="1">
    <source>
        <dbReference type="ARBA" id="ARBA00004613"/>
    </source>
</evidence>
<dbReference type="GO" id="GO:0005576">
    <property type="term" value="C:extracellular region"/>
    <property type="evidence" value="ECO:0007669"/>
    <property type="project" value="UniProtKB-SubCell"/>
</dbReference>
<keyword evidence="2" id="KW-0964">Secreted</keyword>
<evidence type="ECO:0000313" key="5">
    <source>
        <dbReference type="EMBL" id="KAJ7333738.1"/>
    </source>
</evidence>